<feature type="transmembrane region" description="Helical" evidence="9">
    <location>
        <begin position="118"/>
        <end position="135"/>
    </location>
</feature>
<evidence type="ECO:0000256" key="9">
    <source>
        <dbReference type="SAM" id="Phobius"/>
    </source>
</evidence>
<keyword evidence="4" id="KW-0808">Transferase</keyword>
<keyword evidence="3" id="KW-0328">Glycosyltransferase</keyword>
<dbReference type="GO" id="GO:0009103">
    <property type="term" value="P:lipopolysaccharide biosynthetic process"/>
    <property type="evidence" value="ECO:0007669"/>
    <property type="project" value="UniProtKB-ARBA"/>
</dbReference>
<feature type="domain" description="Glycosyltransferase RgtA/B/C/D-like" evidence="10">
    <location>
        <begin position="104"/>
        <end position="248"/>
    </location>
</feature>
<feature type="transmembrane region" description="Helical" evidence="9">
    <location>
        <begin position="315"/>
        <end position="336"/>
    </location>
</feature>
<dbReference type="GO" id="GO:0005886">
    <property type="term" value="C:plasma membrane"/>
    <property type="evidence" value="ECO:0007669"/>
    <property type="project" value="UniProtKB-SubCell"/>
</dbReference>
<keyword evidence="6 9" id="KW-1133">Transmembrane helix</keyword>
<comment type="caution">
    <text evidence="11">The sequence shown here is derived from an EMBL/GenBank/DDBJ whole genome shotgun (WGS) entry which is preliminary data.</text>
</comment>
<comment type="subcellular location">
    <subcellularLocation>
        <location evidence="1">Cell membrane</location>
        <topology evidence="1">Multi-pass membrane protein</topology>
    </subcellularLocation>
</comment>
<feature type="transmembrane region" description="Helical" evidence="9">
    <location>
        <begin position="93"/>
        <end position="111"/>
    </location>
</feature>
<dbReference type="InterPro" id="IPR050297">
    <property type="entry name" value="LipidA_mod_glycosyltrf_83"/>
</dbReference>
<feature type="transmembrane region" description="Helical" evidence="9">
    <location>
        <begin position="445"/>
        <end position="465"/>
    </location>
</feature>
<feature type="transmembrane region" description="Helical" evidence="9">
    <location>
        <begin position="398"/>
        <end position="415"/>
    </location>
</feature>
<dbReference type="GO" id="GO:0016763">
    <property type="term" value="F:pentosyltransferase activity"/>
    <property type="evidence" value="ECO:0007669"/>
    <property type="project" value="TreeGrafter"/>
</dbReference>
<dbReference type="AlphaFoldDB" id="A0A938BSZ6"/>
<dbReference type="Proteomes" id="UP000779900">
    <property type="component" value="Unassembled WGS sequence"/>
</dbReference>
<feature type="transmembrane region" description="Helical" evidence="9">
    <location>
        <begin position="190"/>
        <end position="219"/>
    </location>
</feature>
<feature type="region of interest" description="Disordered" evidence="8">
    <location>
        <begin position="1"/>
        <end position="30"/>
    </location>
</feature>
<dbReference type="Pfam" id="PF13231">
    <property type="entry name" value="PMT_2"/>
    <property type="match status" value="1"/>
</dbReference>
<evidence type="ECO:0000256" key="4">
    <source>
        <dbReference type="ARBA" id="ARBA00022679"/>
    </source>
</evidence>
<dbReference type="PANTHER" id="PTHR33908:SF11">
    <property type="entry name" value="MEMBRANE PROTEIN"/>
    <property type="match status" value="1"/>
</dbReference>
<evidence type="ECO:0000256" key="2">
    <source>
        <dbReference type="ARBA" id="ARBA00022475"/>
    </source>
</evidence>
<evidence type="ECO:0000256" key="5">
    <source>
        <dbReference type="ARBA" id="ARBA00022692"/>
    </source>
</evidence>
<evidence type="ECO:0000259" key="10">
    <source>
        <dbReference type="Pfam" id="PF13231"/>
    </source>
</evidence>
<organism evidence="11 12">
    <name type="scientific">candidate division WOR-3 bacterium</name>
    <dbReference type="NCBI Taxonomy" id="2052148"/>
    <lineage>
        <taxon>Bacteria</taxon>
        <taxon>Bacteria division WOR-3</taxon>
    </lineage>
</organism>
<dbReference type="EMBL" id="VGIR01000023">
    <property type="protein sequence ID" value="MBM3331244.1"/>
    <property type="molecule type" value="Genomic_DNA"/>
</dbReference>
<feature type="transmembrane region" description="Helical" evidence="9">
    <location>
        <begin position="141"/>
        <end position="160"/>
    </location>
</feature>
<keyword evidence="7 9" id="KW-0472">Membrane</keyword>
<reference evidence="11" key="1">
    <citation type="submission" date="2019-03" db="EMBL/GenBank/DDBJ databases">
        <title>Lake Tanganyika Metagenome-Assembled Genomes (MAGs).</title>
        <authorList>
            <person name="Tran P."/>
        </authorList>
    </citation>
    <scope>NUCLEOTIDE SEQUENCE</scope>
    <source>
        <strain evidence="11">K_DeepCast_150m_m2_040</strain>
    </source>
</reference>
<evidence type="ECO:0000256" key="8">
    <source>
        <dbReference type="SAM" id="MobiDB-lite"/>
    </source>
</evidence>
<sequence>MSPPFSSGEAGAETGGHRPTRASGNEVHDIRRPGFGEPARSALVLSCLFVAVVVLTNPLGDFPLNDDWSYGQAVRNLVSNHEYRLANWTSMPLLTQVLWGALFTVPAGFSFTALRVSTLFLSLAALLLLLLLSLTEGERPLPALLAPLLLLFSPVFLNLSHTFMTDIPFIALTLGSILLLSRGADRENRFLLGLGMCVAIMATLLRQTGMLIPVAFGISSLCRGRATAREVMLSVGLSLLTIVAYVVYTLWLARTGRLPTGYFAQWTQIRAIIATGPSGIAGQAARSLLITCMYLGIFTLPFGLLFVSRTHAKRLLLLLLMSAVLIGIAYFCRVTLPGNILSDRGVGPFTLARPPEFAIFSGSPAAKAVLGLLTLLGSALLLEMLVRSTESALSSRSATVCLSLAGLYLVSLSLVHQFDRYMVFYLPLLLAPATLALREHPPGRLALVGSLVATLAYAAFSVSSVHDYMAWNRVRWQAIRHLTRTLEVPAERIDGGFEFNGLYTYSENHVRKPGSSPWWVKDNQYVIAFGVLPGYRTLKSYAVQTWLPSGIKRIYILARADWTPYSARSLDFEAQSCKLAQAHGAILRDGGRFRRERYRCRNAA</sequence>
<evidence type="ECO:0000256" key="3">
    <source>
        <dbReference type="ARBA" id="ARBA00022676"/>
    </source>
</evidence>
<evidence type="ECO:0000313" key="12">
    <source>
        <dbReference type="Proteomes" id="UP000779900"/>
    </source>
</evidence>
<feature type="transmembrane region" description="Helical" evidence="9">
    <location>
        <begin position="41"/>
        <end position="60"/>
    </location>
</feature>
<evidence type="ECO:0000313" key="11">
    <source>
        <dbReference type="EMBL" id="MBM3331244.1"/>
    </source>
</evidence>
<gene>
    <name evidence="11" type="ORF">FJY68_05240</name>
</gene>
<protein>
    <recommendedName>
        <fullName evidence="10">Glycosyltransferase RgtA/B/C/D-like domain-containing protein</fullName>
    </recommendedName>
</protein>
<dbReference type="PANTHER" id="PTHR33908">
    <property type="entry name" value="MANNOSYLTRANSFERASE YKCB-RELATED"/>
    <property type="match status" value="1"/>
</dbReference>
<feature type="transmembrane region" description="Helical" evidence="9">
    <location>
        <begin position="288"/>
        <end position="308"/>
    </location>
</feature>
<feature type="transmembrane region" description="Helical" evidence="9">
    <location>
        <begin position="231"/>
        <end position="253"/>
    </location>
</feature>
<evidence type="ECO:0000256" key="6">
    <source>
        <dbReference type="ARBA" id="ARBA00022989"/>
    </source>
</evidence>
<name>A0A938BSZ6_UNCW3</name>
<proteinExistence type="predicted"/>
<evidence type="ECO:0000256" key="1">
    <source>
        <dbReference type="ARBA" id="ARBA00004651"/>
    </source>
</evidence>
<evidence type="ECO:0000256" key="7">
    <source>
        <dbReference type="ARBA" id="ARBA00023136"/>
    </source>
</evidence>
<accession>A0A938BSZ6</accession>
<feature type="transmembrane region" description="Helical" evidence="9">
    <location>
        <begin position="365"/>
        <end position="386"/>
    </location>
</feature>
<keyword evidence="2" id="KW-1003">Cell membrane</keyword>
<keyword evidence="5 9" id="KW-0812">Transmembrane</keyword>
<dbReference type="InterPro" id="IPR038731">
    <property type="entry name" value="RgtA/B/C-like"/>
</dbReference>